<gene>
    <name evidence="2" type="ORF">BO88DRAFT_427235</name>
</gene>
<dbReference type="RefSeq" id="XP_025560820.1">
    <property type="nucleotide sequence ID" value="XM_025708975.1"/>
</dbReference>
<feature type="transmembrane region" description="Helical" evidence="1">
    <location>
        <begin position="84"/>
        <end position="103"/>
    </location>
</feature>
<protein>
    <submittedName>
        <fullName evidence="2">Uncharacterized protein</fullName>
    </submittedName>
</protein>
<evidence type="ECO:0000313" key="3">
    <source>
        <dbReference type="Proteomes" id="UP000248405"/>
    </source>
</evidence>
<name>A0A319B2R4_ASPVC</name>
<keyword evidence="3" id="KW-1185">Reference proteome</keyword>
<sequence length="252" mass="28870">MLPWLLQTIDIATALEAILVGVLLGANIALLLVSANGWADVQQRAAKLAVLNLLPLAAAILIMIPMTLHAVIQQHCQVAMKIHYLLMVMVMHIWPGQYLYLWLPHSGFHLCFQLQPFYVTYWNNAPGPRILLSINFSPFTTIVFIIEDIGMFEQRRAMVRKLKIDLLDLDHSEFKIYNNPLRPGTSINPGPIVAREHYKKLASIYQQVRDAVQLQTRADIKLFNFNLKLYHTWAVPCRDNNTVINIQSDYQK</sequence>
<dbReference type="Proteomes" id="UP000248405">
    <property type="component" value="Unassembled WGS sequence"/>
</dbReference>
<keyword evidence="1" id="KW-0472">Membrane</keyword>
<feature type="transmembrane region" description="Helical" evidence="1">
    <location>
        <begin position="53"/>
        <end position="72"/>
    </location>
</feature>
<proteinExistence type="predicted"/>
<dbReference type="GeneID" id="37213567"/>
<feature type="transmembrane region" description="Helical" evidence="1">
    <location>
        <begin position="12"/>
        <end position="33"/>
    </location>
</feature>
<dbReference type="AlphaFoldDB" id="A0A319B2R4"/>
<reference evidence="2" key="1">
    <citation type="submission" date="2016-12" db="EMBL/GenBank/DDBJ databases">
        <title>The genomes of Aspergillus section Nigri reveals drivers in fungal speciation.</title>
        <authorList>
            <consortium name="DOE Joint Genome Institute"/>
            <person name="Vesth T.C."/>
            <person name="Nybo J."/>
            <person name="Theobald S."/>
            <person name="Brandl J."/>
            <person name="Frisvad J.C."/>
            <person name="Nielsen K.F."/>
            <person name="Lyhne E.K."/>
            <person name="Kogle M.E."/>
            <person name="Kuo A."/>
            <person name="Riley R."/>
            <person name="Clum A."/>
            <person name="Nolan M."/>
            <person name="Lipzen A."/>
            <person name="Salamov A."/>
            <person name="Henrissat B."/>
            <person name="Wiebenga A."/>
            <person name="De Vries R.P."/>
            <person name="Grigoriev I.V."/>
            <person name="Mortensen U.H."/>
            <person name="Andersen M.R."/>
            <person name="Baker S.E."/>
        </authorList>
    </citation>
    <scope>NUCLEOTIDE SEQUENCE [LARGE SCALE GENOMIC DNA]</scope>
    <source>
        <strain evidence="2">CBS 113365</strain>
    </source>
</reference>
<dbReference type="EMBL" id="KZ821631">
    <property type="protein sequence ID" value="PYH67026.1"/>
    <property type="molecule type" value="Genomic_DNA"/>
</dbReference>
<dbReference type="OrthoDB" id="4494341at2759"/>
<evidence type="ECO:0000256" key="1">
    <source>
        <dbReference type="SAM" id="Phobius"/>
    </source>
</evidence>
<keyword evidence="1" id="KW-1133">Transmembrane helix</keyword>
<organism evidence="2 3">
    <name type="scientific">Aspergillus vadensis (strain CBS 113365 / IMI 142717 / IBT 24658)</name>
    <dbReference type="NCBI Taxonomy" id="1448311"/>
    <lineage>
        <taxon>Eukaryota</taxon>
        <taxon>Fungi</taxon>
        <taxon>Dikarya</taxon>
        <taxon>Ascomycota</taxon>
        <taxon>Pezizomycotina</taxon>
        <taxon>Eurotiomycetes</taxon>
        <taxon>Eurotiomycetidae</taxon>
        <taxon>Eurotiales</taxon>
        <taxon>Aspergillaceae</taxon>
        <taxon>Aspergillus</taxon>
        <taxon>Aspergillus subgen. Circumdati</taxon>
    </lineage>
</organism>
<accession>A0A319B2R4</accession>
<evidence type="ECO:0000313" key="2">
    <source>
        <dbReference type="EMBL" id="PYH67026.1"/>
    </source>
</evidence>
<feature type="transmembrane region" description="Helical" evidence="1">
    <location>
        <begin position="130"/>
        <end position="152"/>
    </location>
</feature>
<keyword evidence="1" id="KW-0812">Transmembrane</keyword>